<gene>
    <name evidence="4" type="ORF">CHH28_03855</name>
</gene>
<name>A0A222FGJ0_9GAMM</name>
<keyword evidence="5" id="KW-1185">Reference proteome</keyword>
<feature type="region of interest" description="Disordered" evidence="2">
    <location>
        <begin position="758"/>
        <end position="778"/>
    </location>
</feature>
<evidence type="ECO:0000313" key="5">
    <source>
        <dbReference type="Proteomes" id="UP000202440"/>
    </source>
</evidence>
<evidence type="ECO:0000259" key="3">
    <source>
        <dbReference type="Pfam" id="PF13946"/>
    </source>
</evidence>
<proteinExistence type="predicted"/>
<dbReference type="InterPro" id="IPR025282">
    <property type="entry name" value="DUF4214"/>
</dbReference>
<organism evidence="4 5">
    <name type="scientific">Bacterioplanes sanyensis</name>
    <dbReference type="NCBI Taxonomy" id="1249553"/>
    <lineage>
        <taxon>Bacteria</taxon>
        <taxon>Pseudomonadati</taxon>
        <taxon>Pseudomonadota</taxon>
        <taxon>Gammaproteobacteria</taxon>
        <taxon>Oceanospirillales</taxon>
        <taxon>Oceanospirillaceae</taxon>
        <taxon>Bacterioplanes</taxon>
    </lineage>
</organism>
<reference evidence="4 5" key="1">
    <citation type="submission" date="2017-07" db="EMBL/GenBank/DDBJ databases">
        <title>Annotated genome sequence of Bacterioplanes sanyensis isolated from Red Sea.</title>
        <authorList>
            <person name="Rehman Z.U."/>
        </authorList>
    </citation>
    <scope>NUCLEOTIDE SEQUENCE [LARGE SCALE GENOMIC DNA]</scope>
    <source>
        <strain evidence="4 5">NV9</strain>
    </source>
</reference>
<sequence>MAKINLKLKVDVKDAIDEINKVYDTVSKTTKVVEKISSLEGIDTNGSYQVVSKQLDTLSKKSQEISSDISAISPKLAIFGKGFEAVSGAADTANQSLKLGNSIDTLGNSLKSNTAELLNFSNAANSLAAENTLRSDLDAVAGSANNLATTLSSAFPQLKGMGSALQAVSKGADSASSLLDYRQQVSEMVGAAQEGRTAIAELWQVASATGAEESIGTRLANISSSADQLAARVQKASPHLEGLSKVFSGIADVSEFTEQSVALSNEIDAMASSAISGADALFGLSDSVDGAAARGELAAQLASIAENATNLEQQLNAASPELSGFAEVFKGVAQASAVAQEALQYGDTLELLIQGADDSAAAVQQLLHTFTDESSQLSMPERFESAADQLNKMADTAGQASPHLQGLSTTLASMAKASSLAGETGKLGNTFADIVGYAQSSSAALLDFSGSAESAAARTTLDEKLAGFATQAMTLSDQLKNTSPHLNGIASALDKVAQASGSAQQALEFSGEITELVAGADQGKAAVEDLINIFTQDDSNASTADRFRQAAEQLSGMSDAVAQTSPHLSGLANILGQVSEASDMVAQTSDLGTAFSDLTSFVTDSSAALIDFSDSAEGAAARDALEQKLGGFSSLADGLSQRLEKTSPKLKGIAEAFGFVADASAIAGEALSYGDVIQDFASGAKSAFEGIFGDDNPLDALSESLTTSGDSLKEALEPSLEGLSGLSDSIPETLSLPQLDTSELDGLHESYTRQFAKVEKSSKSSAKRAGQEMNKQLSHAIAQGDWSDALGPQQLPVGNIEQSLDGLSASSEKTGNAIEKNLTFDGVVAGVNQSLQAMQAMEDEGSASYNQLGIAIQALSAIQAVSAVLNQSAGDPYTAFGRMAAMAASVASLGFSVGSISGSFPDDAQKQQKKQGTGTVFGDSSAKSQSIQKALDITANATEELVGINRGMHNALLALSNGITGAASIISKNQDGKVYTYSNGKHEIKETNVFDRLGAKNDQLRNFVSSSGNTSALALAASPLLLSSVVTSKIASLGLKALGGKSKVTDRGIEIGGGKFKELDAAGNIRAYEVTRSKKWAWSKSKKRTGYADITEESRNQFSEIFDSMELAVSKAASALGFEDGKIKESIDNFKVETQKISLKGLSAEEQEKEISAVFSSIFDNLAGSVVDFAPEFAKAGEGTAETLIRVATQVQTVESAMERMGFQAKRASSADFAKISDDLIEAAGGMDKFVSGMTSFIDNFATDEHKFDLLESDLSKALDGVGIDAIPATREAMWELMQTLNASEESGKKQIAALLASSELAEKYYQTIDEQERARLETASQYKQFADSLMTPDQRFSSLKSELEDELGILPKRREGFAELLNQLELENDADSDRIQTMIELRDKVEEYYNTLEERERERLEQAQQSTDKALSALRTVIDRQIKYVEDQLQLDKEALEAQKKNAIESAKLRVDSAKEQVSSLKETVKQIGSAYDSLRDKVQPLRDYDRQQAVSKLQLAASNGVLTDVGEYASKATDIESSQFVDGVSFEREQRKTLALLERLDADGNAQLTTAEKQLRTAETQIETIEASFNKQISTIELAAESQINNLESIYIKQEEELDILRGSNEHLGSIKTQLANLHNAMKVEKAIQRDVNNMSKNEQDVRQLYWKILGREADQGGLNTWLGQLNAGKTLKDVEWAIIHSQEFANQRNDKYSDVHGRAAVTGEVRRLYQEILGRIDEGPAGVGFFIDEVLTGRRSLTRVERDLRWIAMDGSHAKGLNRVPFDGYRAELHRDEMVLTADVANTVRRNVQSNTQQSSDALTRSVEAIRNELALVQSYLRSISISTSVTANTMDDWDAVGMPAERQIDVLEGAA</sequence>
<dbReference type="OrthoDB" id="6144932at2"/>
<dbReference type="Pfam" id="PF13946">
    <property type="entry name" value="DUF4214"/>
    <property type="match status" value="1"/>
</dbReference>
<accession>A0A222FGJ0</accession>
<dbReference type="Proteomes" id="UP000202440">
    <property type="component" value="Chromosome"/>
</dbReference>
<dbReference type="EMBL" id="CP022530">
    <property type="protein sequence ID" value="ASP37860.1"/>
    <property type="molecule type" value="Genomic_DNA"/>
</dbReference>
<feature type="coiled-coil region" evidence="1">
    <location>
        <begin position="1431"/>
        <end position="1469"/>
    </location>
</feature>
<keyword evidence="1" id="KW-0175">Coiled coil</keyword>
<dbReference type="KEGG" id="bsan:CHH28_03855"/>
<evidence type="ECO:0000256" key="2">
    <source>
        <dbReference type="SAM" id="MobiDB-lite"/>
    </source>
</evidence>
<dbReference type="RefSeq" id="WP_094059069.1">
    <property type="nucleotide sequence ID" value="NZ_CP022530.1"/>
</dbReference>
<protein>
    <recommendedName>
        <fullName evidence="3">DUF4214 domain-containing protein</fullName>
    </recommendedName>
</protein>
<evidence type="ECO:0000313" key="4">
    <source>
        <dbReference type="EMBL" id="ASP37860.1"/>
    </source>
</evidence>
<feature type="region of interest" description="Disordered" evidence="2">
    <location>
        <begin position="906"/>
        <end position="925"/>
    </location>
</feature>
<feature type="domain" description="DUF4214" evidence="3">
    <location>
        <begin position="1643"/>
        <end position="1694"/>
    </location>
</feature>
<evidence type="ECO:0000256" key="1">
    <source>
        <dbReference type="SAM" id="Coils"/>
    </source>
</evidence>